<proteinExistence type="predicted"/>
<protein>
    <submittedName>
        <fullName evidence="4">Rhodanese-like domain-containing protein</fullName>
    </submittedName>
</protein>
<evidence type="ECO:0000313" key="4">
    <source>
        <dbReference type="EMBL" id="WUM18894.1"/>
    </source>
</evidence>
<reference evidence="4 5" key="1">
    <citation type="submission" date="2022-10" db="EMBL/GenBank/DDBJ databases">
        <title>The complete genomes of actinobacterial strains from the NBC collection.</title>
        <authorList>
            <person name="Joergensen T.S."/>
            <person name="Alvarez Arevalo M."/>
            <person name="Sterndorff E.B."/>
            <person name="Faurdal D."/>
            <person name="Vuksanovic O."/>
            <person name="Mourched A.-S."/>
            <person name="Charusanti P."/>
            <person name="Shaw S."/>
            <person name="Blin K."/>
            <person name="Weber T."/>
        </authorList>
    </citation>
    <scope>NUCLEOTIDE SEQUENCE [LARGE SCALE GENOMIC DNA]</scope>
    <source>
        <strain evidence="4 5">NBC_00319</strain>
    </source>
</reference>
<evidence type="ECO:0000259" key="3">
    <source>
        <dbReference type="PROSITE" id="PS50206"/>
    </source>
</evidence>
<organism evidence="4 5">
    <name type="scientific">Williamsia herbipolensis</name>
    <dbReference type="NCBI Taxonomy" id="1603258"/>
    <lineage>
        <taxon>Bacteria</taxon>
        <taxon>Bacillati</taxon>
        <taxon>Actinomycetota</taxon>
        <taxon>Actinomycetes</taxon>
        <taxon>Mycobacteriales</taxon>
        <taxon>Nocardiaceae</taxon>
        <taxon>Williamsia</taxon>
    </lineage>
</organism>
<dbReference type="Proteomes" id="UP001432128">
    <property type="component" value="Chromosome"/>
</dbReference>
<evidence type="ECO:0000256" key="1">
    <source>
        <dbReference type="ARBA" id="ARBA00022679"/>
    </source>
</evidence>
<gene>
    <name evidence="4" type="ORF">OG579_14305</name>
</gene>
<sequence length="302" mass="31998">MTGSRAEHLVSAVALRHRPTMESTVILDVRVDALGRPDHDAHLRGHIPTARFVDLDVDLSGTVGPRSGARPLPEIDQLRASLRRWGITPATPVVVHDDSTSAAAARAWWVLRWAGVRDVRLLDGGLRSWIDAGGDIARGPRTAPRPVLGASRAIRPRPGGLPVVEIDDIVEVTRRAVLLDARPAEHFAGREGGAAHIPGAISAPVFDDFDDHGRLRPADELAARYRSLGVDLRRASPGAEHADVVAATYCSSGVAAALQVLVLATLGVSAALYPGSLSQWISDPARLTVGSAITPRPTADIA</sequence>
<dbReference type="GO" id="GO:0004792">
    <property type="term" value="F:thiosulfate-cyanide sulfurtransferase activity"/>
    <property type="evidence" value="ECO:0007669"/>
    <property type="project" value="TreeGrafter"/>
</dbReference>
<dbReference type="CDD" id="cd01448">
    <property type="entry name" value="TST_Repeat_1"/>
    <property type="match status" value="1"/>
</dbReference>
<dbReference type="PANTHER" id="PTHR11364:SF27">
    <property type="entry name" value="SULFURTRANSFERASE"/>
    <property type="match status" value="1"/>
</dbReference>
<accession>A0AAU4JYK6</accession>
<feature type="domain" description="Rhodanese" evidence="3">
    <location>
        <begin position="20"/>
        <end position="138"/>
    </location>
</feature>
<dbReference type="SUPFAM" id="SSF52821">
    <property type="entry name" value="Rhodanese/Cell cycle control phosphatase"/>
    <property type="match status" value="2"/>
</dbReference>
<dbReference type="KEGG" id="whr:OG579_14305"/>
<dbReference type="EMBL" id="CP108021">
    <property type="protein sequence ID" value="WUM18894.1"/>
    <property type="molecule type" value="Genomic_DNA"/>
</dbReference>
<dbReference type="PANTHER" id="PTHR11364">
    <property type="entry name" value="THIOSULFATE SULFERTANSFERASE"/>
    <property type="match status" value="1"/>
</dbReference>
<dbReference type="Pfam" id="PF00581">
    <property type="entry name" value="Rhodanese"/>
    <property type="match status" value="2"/>
</dbReference>
<dbReference type="RefSeq" id="WP_328856469.1">
    <property type="nucleotide sequence ID" value="NZ_CP108021.1"/>
</dbReference>
<dbReference type="SMART" id="SM00450">
    <property type="entry name" value="RHOD"/>
    <property type="match status" value="2"/>
</dbReference>
<feature type="domain" description="Rhodanese" evidence="3">
    <location>
        <begin position="172"/>
        <end position="289"/>
    </location>
</feature>
<dbReference type="PROSITE" id="PS50206">
    <property type="entry name" value="RHODANESE_3"/>
    <property type="match status" value="2"/>
</dbReference>
<dbReference type="InterPro" id="IPR036873">
    <property type="entry name" value="Rhodanese-like_dom_sf"/>
</dbReference>
<evidence type="ECO:0000256" key="2">
    <source>
        <dbReference type="ARBA" id="ARBA00022737"/>
    </source>
</evidence>
<keyword evidence="2" id="KW-0677">Repeat</keyword>
<dbReference type="Gene3D" id="3.40.250.10">
    <property type="entry name" value="Rhodanese-like domain"/>
    <property type="match status" value="2"/>
</dbReference>
<dbReference type="InterPro" id="IPR001763">
    <property type="entry name" value="Rhodanese-like_dom"/>
</dbReference>
<dbReference type="AlphaFoldDB" id="A0AAU4JYK6"/>
<dbReference type="InterPro" id="IPR045078">
    <property type="entry name" value="TST/MPST-like"/>
</dbReference>
<keyword evidence="1" id="KW-0808">Transferase</keyword>
<keyword evidence="5" id="KW-1185">Reference proteome</keyword>
<name>A0AAU4JYK6_9NOCA</name>
<evidence type="ECO:0000313" key="5">
    <source>
        <dbReference type="Proteomes" id="UP001432128"/>
    </source>
</evidence>